<organism evidence="1 2">
    <name type="scientific">Bodo saltans</name>
    <name type="common">Flagellated protozoan</name>
    <dbReference type="NCBI Taxonomy" id="75058"/>
    <lineage>
        <taxon>Eukaryota</taxon>
        <taxon>Discoba</taxon>
        <taxon>Euglenozoa</taxon>
        <taxon>Kinetoplastea</taxon>
        <taxon>Metakinetoplastina</taxon>
        <taxon>Eubodonida</taxon>
        <taxon>Bodonidae</taxon>
        <taxon>Bodo</taxon>
    </lineage>
</organism>
<dbReference type="Proteomes" id="UP000051952">
    <property type="component" value="Unassembled WGS sequence"/>
</dbReference>
<dbReference type="AlphaFoldDB" id="A0A0S4JPA9"/>
<name>A0A0S4JPA9_BODSA</name>
<accession>A0A0S4JPA9</accession>
<sequence>MHLSMLPHRRRSRKPQLLPAFSALSADSGFRKKFRAFVEAPCVRDVLVSLASVATSIDSVEWVGSAFQAIAAKSEQGKRLLSTAEVRDALVTMSLHVYSPLSGAAVANAFHTIITGEPRAQILFGVPPVREALLHMITGASRHTRSSASDPLFVQHMSRWVSSLVVNNTHNTTLFTTKKVRDGLVSNVSTS</sequence>
<gene>
    <name evidence="1" type="ORF">BSAL_35240</name>
</gene>
<keyword evidence="2" id="KW-1185">Reference proteome</keyword>
<evidence type="ECO:0000313" key="2">
    <source>
        <dbReference type="Proteomes" id="UP000051952"/>
    </source>
</evidence>
<protein>
    <submittedName>
        <fullName evidence="1">Uncharacterized protein</fullName>
    </submittedName>
</protein>
<evidence type="ECO:0000313" key="1">
    <source>
        <dbReference type="EMBL" id="CUG92037.1"/>
    </source>
</evidence>
<reference evidence="2" key="1">
    <citation type="submission" date="2015-09" db="EMBL/GenBank/DDBJ databases">
        <authorList>
            <consortium name="Pathogen Informatics"/>
        </authorList>
    </citation>
    <scope>NUCLEOTIDE SEQUENCE [LARGE SCALE GENOMIC DNA]</scope>
    <source>
        <strain evidence="2">Lake Konstanz</strain>
    </source>
</reference>
<proteinExistence type="predicted"/>
<dbReference type="VEuPathDB" id="TriTrypDB:BSAL_35240"/>
<dbReference type="EMBL" id="CYKH01001995">
    <property type="protein sequence ID" value="CUG92037.1"/>
    <property type="molecule type" value="Genomic_DNA"/>
</dbReference>